<comment type="caution">
    <text evidence="4">The sequence shown here is derived from an EMBL/GenBank/DDBJ whole genome shotgun (WGS) entry which is preliminary data.</text>
</comment>
<gene>
    <name evidence="4" type="ORF">ODALV1_LOCUS17795</name>
</gene>
<dbReference type="Gene3D" id="3.40.50.300">
    <property type="entry name" value="P-loop containing nucleotide triphosphate hydrolases"/>
    <property type="match status" value="1"/>
</dbReference>
<evidence type="ECO:0000313" key="5">
    <source>
        <dbReference type="Proteomes" id="UP001642540"/>
    </source>
</evidence>
<feature type="chain" id="PRO_5045237548" description="MACPF domain-containing protein" evidence="3">
    <location>
        <begin position="25"/>
        <end position="948"/>
    </location>
</feature>
<keyword evidence="1" id="KW-0175">Coiled coil</keyword>
<evidence type="ECO:0008006" key="6">
    <source>
        <dbReference type="Google" id="ProtNLM"/>
    </source>
</evidence>
<organism evidence="4 5">
    <name type="scientific">Orchesella dallaii</name>
    <dbReference type="NCBI Taxonomy" id="48710"/>
    <lineage>
        <taxon>Eukaryota</taxon>
        <taxon>Metazoa</taxon>
        <taxon>Ecdysozoa</taxon>
        <taxon>Arthropoda</taxon>
        <taxon>Hexapoda</taxon>
        <taxon>Collembola</taxon>
        <taxon>Entomobryomorpha</taxon>
        <taxon>Entomobryoidea</taxon>
        <taxon>Orchesellidae</taxon>
        <taxon>Orchesellinae</taxon>
        <taxon>Orchesella</taxon>
    </lineage>
</organism>
<accession>A0ABP1R6J7</accession>
<dbReference type="Proteomes" id="UP001642540">
    <property type="component" value="Unassembled WGS sequence"/>
</dbReference>
<evidence type="ECO:0000256" key="2">
    <source>
        <dbReference type="SAM" id="MobiDB-lite"/>
    </source>
</evidence>
<dbReference type="InterPro" id="IPR027417">
    <property type="entry name" value="P-loop_NTPase"/>
</dbReference>
<evidence type="ECO:0000256" key="1">
    <source>
        <dbReference type="SAM" id="Coils"/>
    </source>
</evidence>
<feature type="region of interest" description="Disordered" evidence="2">
    <location>
        <begin position="715"/>
        <end position="770"/>
    </location>
</feature>
<dbReference type="EMBL" id="CAXLJM020000055">
    <property type="protein sequence ID" value="CAL8117652.1"/>
    <property type="molecule type" value="Genomic_DNA"/>
</dbReference>
<protein>
    <recommendedName>
        <fullName evidence="6">MACPF domain-containing protein</fullName>
    </recommendedName>
</protein>
<sequence length="948" mass="108064">MLSRQILLGFLAILLVSTCKPVLSQSTEDPPDLFQLDIWDVSGESTEIQFAESTPVTTNITIFLVGRNGSGVLSTIKELLGPNINCQAPDGTEASNTFVEYTLNIPTSSEKETSDNIKLVAIPEFVDGKPSEVDGQLLASMKSYIYQNGIPDYYLALSRISDNQIDDEDSSFVRFLKRIQLFQQTYFGTPRDDNTVFLLTKLMSERRSRQRRPETKINLFREVIEDYTSYAPPTTVIVGENDAGKEFNALIEGGYYRLPNGQHYPKNIWEALINITPNDDQEGLAKKQILSTVMNSRETNNVTCEIREVSTDWFYYDDDVHEYLYLLQQNNITAQKNEVNDKIQHEFNKASSRTKEQCIVQKLAFQLRLQNMNITTENELPKTPSQQAALFISNRFSSGVSAMLLAEAFNMQMPEYSKSLHVGYGYDLIADEIIPESPFRADTLRPSDVGYELPIFLNCRPLSEPNTKYYKSFSQNIFEYTEERLQYLDFNGKENASDYKLDFKLKEGFNLKPDDDSDDDDLVTLSAVKEIRTVKCTLDKENLHLLLNQDILVAVNSMTEFNPTKRVSVNEWTNFFFKFGSHIVTESFGGGIMYGSLVGSNLRNILASQNIDSVLNSIVEFTNFSDPNVQPPSYRIYGGNPNMQLFNPYDLSNDTRKFLLNAWTESLRSDFVMLNYELGLEPISTFIKPFNQEKGEIVEKAIELLLRGDLKYARKVSASRTGKPSRRLTTKRPSETSQPANPKKNPSGDHPSYSNGRPEPNMYPVPSPPLPTIYSPEANTNIPSFTGFPSGGNNPMDSEVGNIPEGPSTIDLLSQSIVNQAKENQARYEAQLAAEQRQREEQRRLAAEQTQRMMETMRLRTENQGIRYKQMIEDMTRQTQNQLLESDAQIQAVRIQNEEEQKRHNMSIRTMIRQRCRVLRDEFQKCRTTGVIRAESYCMTDEIRSCKA</sequence>
<feature type="coiled-coil region" evidence="1">
    <location>
        <begin position="818"/>
        <end position="852"/>
    </location>
</feature>
<feature type="compositionally biased region" description="Pro residues" evidence="2">
    <location>
        <begin position="761"/>
        <end position="770"/>
    </location>
</feature>
<keyword evidence="3" id="KW-0732">Signal</keyword>
<keyword evidence="5" id="KW-1185">Reference proteome</keyword>
<reference evidence="4 5" key="1">
    <citation type="submission" date="2024-08" db="EMBL/GenBank/DDBJ databases">
        <authorList>
            <person name="Cucini C."/>
            <person name="Frati F."/>
        </authorList>
    </citation>
    <scope>NUCLEOTIDE SEQUENCE [LARGE SCALE GENOMIC DNA]</scope>
</reference>
<evidence type="ECO:0000256" key="3">
    <source>
        <dbReference type="SAM" id="SignalP"/>
    </source>
</evidence>
<feature type="signal peptide" evidence="3">
    <location>
        <begin position="1"/>
        <end position="24"/>
    </location>
</feature>
<proteinExistence type="predicted"/>
<evidence type="ECO:0000313" key="4">
    <source>
        <dbReference type="EMBL" id="CAL8117652.1"/>
    </source>
</evidence>
<name>A0ABP1R6J7_9HEXA</name>